<dbReference type="InterPro" id="IPR003593">
    <property type="entry name" value="AAA+_ATPase"/>
</dbReference>
<dbReference type="PRINTS" id="PR00051">
    <property type="entry name" value="DNAA"/>
</dbReference>
<dbReference type="GO" id="GO:0003688">
    <property type="term" value="F:DNA replication origin binding"/>
    <property type="evidence" value="ECO:0007669"/>
    <property type="project" value="UniProtKB-UniRule"/>
</dbReference>
<protein>
    <recommendedName>
        <fullName evidence="8">Chromosomal replication initiator protein DnaA</fullName>
    </recommendedName>
</protein>
<evidence type="ECO:0000256" key="4">
    <source>
        <dbReference type="ARBA" id="ARBA00022741"/>
    </source>
</evidence>
<dbReference type="SMART" id="SM00382">
    <property type="entry name" value="AAA"/>
    <property type="match status" value="1"/>
</dbReference>
<evidence type="ECO:0000313" key="13">
    <source>
        <dbReference type="Proteomes" id="UP000177060"/>
    </source>
</evidence>
<dbReference type="Pfam" id="PF00308">
    <property type="entry name" value="Bac_DnaA"/>
    <property type="match status" value="1"/>
</dbReference>
<keyword evidence="7" id="KW-0238">DNA-binding</keyword>
<dbReference type="PANTHER" id="PTHR30050:SF2">
    <property type="entry name" value="CHROMOSOMAL REPLICATION INITIATOR PROTEIN DNAA"/>
    <property type="match status" value="1"/>
</dbReference>
<dbReference type="Proteomes" id="UP000177060">
    <property type="component" value="Unassembled WGS sequence"/>
</dbReference>
<comment type="caution">
    <text evidence="12">The sequence shown here is derived from an EMBL/GenBank/DDBJ whole genome shotgun (WGS) entry which is preliminary data.</text>
</comment>
<comment type="similarity">
    <text evidence="1 9">Belongs to the DnaA family.</text>
</comment>
<evidence type="ECO:0000313" key="12">
    <source>
        <dbReference type="EMBL" id="OGM63287.1"/>
    </source>
</evidence>
<dbReference type="GO" id="GO:0005886">
    <property type="term" value="C:plasma membrane"/>
    <property type="evidence" value="ECO:0007669"/>
    <property type="project" value="TreeGrafter"/>
</dbReference>
<evidence type="ECO:0000256" key="3">
    <source>
        <dbReference type="ARBA" id="ARBA00022705"/>
    </source>
</evidence>
<evidence type="ECO:0000259" key="11">
    <source>
        <dbReference type="SMART" id="SM00760"/>
    </source>
</evidence>
<evidence type="ECO:0000256" key="7">
    <source>
        <dbReference type="ARBA" id="ARBA00023125"/>
    </source>
</evidence>
<dbReference type="InterPro" id="IPR013317">
    <property type="entry name" value="DnaA_dom"/>
</dbReference>
<dbReference type="InterPro" id="IPR027417">
    <property type="entry name" value="P-loop_NTPase"/>
</dbReference>
<dbReference type="AlphaFoldDB" id="A0A1F8BGU5"/>
<dbReference type="SUPFAM" id="SSF48295">
    <property type="entry name" value="TrpR-like"/>
    <property type="match status" value="1"/>
</dbReference>
<feature type="domain" description="Chromosomal replication initiator DnaA C-terminal" evidence="11">
    <location>
        <begin position="222"/>
        <end position="290"/>
    </location>
</feature>
<keyword evidence="6" id="KW-0446">Lipid-binding</keyword>
<dbReference type="Gene3D" id="3.40.50.300">
    <property type="entry name" value="P-loop containing nucleotide triphosphate hydrolases"/>
    <property type="match status" value="1"/>
</dbReference>
<evidence type="ECO:0000256" key="1">
    <source>
        <dbReference type="ARBA" id="ARBA00006583"/>
    </source>
</evidence>
<sequence>AVANDLSGAYNPLFIWGGVGVGKTHLMHAVGYSVIEKDQDVKLYCCTGEQFTNDIVEGIRNKTTPAVRQKYRKLKALLIDDVQFIAGKEGIQEEFFHTFNALVSSGSQIILTSDKPPSEISKLEERLKSRFEAGLIVDITPPDFELRCAITQIKAKEKGLDLAMDMAQMIAGNLESARKIEGFLVKLFSEARIKNVEITPEFIETQLGKGIETNGQILKKSSPNDVISAVSKHFSLNKKSLLGTSRSRPVARPRQVLMYILRIDLRLPLEEVGRIVGRDHTTVMHAVNKITHMASNDVNIREDIRGIKNML</sequence>
<dbReference type="InterPro" id="IPR010921">
    <property type="entry name" value="Trp_repressor/repl_initiator"/>
</dbReference>
<evidence type="ECO:0000256" key="9">
    <source>
        <dbReference type="RuleBase" id="RU004227"/>
    </source>
</evidence>
<dbReference type="Gene3D" id="1.10.1750.10">
    <property type="match status" value="1"/>
</dbReference>
<evidence type="ECO:0000256" key="2">
    <source>
        <dbReference type="ARBA" id="ARBA00022490"/>
    </source>
</evidence>
<keyword evidence="2" id="KW-0963">Cytoplasm</keyword>
<dbReference type="InterPro" id="IPR001957">
    <property type="entry name" value="Chromosome_initiator_DnaA"/>
</dbReference>
<keyword evidence="4" id="KW-0547">Nucleotide-binding</keyword>
<keyword evidence="3 9" id="KW-0235">DNA replication</keyword>
<dbReference type="SUPFAM" id="SSF52540">
    <property type="entry name" value="P-loop containing nucleoside triphosphate hydrolases"/>
    <property type="match status" value="1"/>
</dbReference>
<evidence type="ECO:0000256" key="5">
    <source>
        <dbReference type="ARBA" id="ARBA00022840"/>
    </source>
</evidence>
<dbReference type="NCBIfam" id="TIGR00362">
    <property type="entry name" value="DnaA"/>
    <property type="match status" value="1"/>
</dbReference>
<dbReference type="SMART" id="SM00760">
    <property type="entry name" value="Bac_DnaA_C"/>
    <property type="match status" value="1"/>
</dbReference>
<dbReference type="CDD" id="cd06571">
    <property type="entry name" value="Bac_DnaA_C"/>
    <property type="match status" value="1"/>
</dbReference>
<dbReference type="InterPro" id="IPR013159">
    <property type="entry name" value="DnaA_C"/>
</dbReference>
<dbReference type="PANTHER" id="PTHR30050">
    <property type="entry name" value="CHROMOSOMAL REPLICATION INITIATOR PROTEIN DNAA"/>
    <property type="match status" value="1"/>
</dbReference>
<name>A0A1F8BGU5_9BACT</name>
<dbReference type="EMBL" id="MGHE01000023">
    <property type="protein sequence ID" value="OGM63287.1"/>
    <property type="molecule type" value="Genomic_DNA"/>
</dbReference>
<dbReference type="GO" id="GO:0006275">
    <property type="term" value="P:regulation of DNA replication"/>
    <property type="evidence" value="ECO:0007669"/>
    <property type="project" value="UniProtKB-UniRule"/>
</dbReference>
<gene>
    <name evidence="12" type="ORF">A3A52_03720</name>
</gene>
<proteinExistence type="inferred from homology"/>
<dbReference type="GO" id="GO:0006270">
    <property type="term" value="P:DNA replication initiation"/>
    <property type="evidence" value="ECO:0007669"/>
    <property type="project" value="UniProtKB-UniRule"/>
</dbReference>
<dbReference type="GO" id="GO:0008289">
    <property type="term" value="F:lipid binding"/>
    <property type="evidence" value="ECO:0007669"/>
    <property type="project" value="UniProtKB-KW"/>
</dbReference>
<feature type="domain" description="AAA+ ATPase" evidence="10">
    <location>
        <begin position="9"/>
        <end position="140"/>
    </location>
</feature>
<dbReference type="GO" id="GO:0005524">
    <property type="term" value="F:ATP binding"/>
    <property type="evidence" value="ECO:0007669"/>
    <property type="project" value="UniProtKB-UniRule"/>
</dbReference>
<evidence type="ECO:0000256" key="6">
    <source>
        <dbReference type="ARBA" id="ARBA00023121"/>
    </source>
</evidence>
<evidence type="ECO:0000259" key="10">
    <source>
        <dbReference type="SMART" id="SM00382"/>
    </source>
</evidence>
<reference evidence="12 13" key="1">
    <citation type="journal article" date="2016" name="Nat. Commun.">
        <title>Thousands of microbial genomes shed light on interconnected biogeochemical processes in an aquifer system.</title>
        <authorList>
            <person name="Anantharaman K."/>
            <person name="Brown C.T."/>
            <person name="Hug L.A."/>
            <person name="Sharon I."/>
            <person name="Castelle C.J."/>
            <person name="Probst A.J."/>
            <person name="Thomas B.C."/>
            <person name="Singh A."/>
            <person name="Wilkins M.J."/>
            <person name="Karaoz U."/>
            <person name="Brodie E.L."/>
            <person name="Williams K.H."/>
            <person name="Hubbard S.S."/>
            <person name="Banfield J.F."/>
        </authorList>
    </citation>
    <scope>NUCLEOTIDE SEQUENCE [LARGE SCALE GENOMIC DNA]</scope>
</reference>
<keyword evidence="5" id="KW-0067">ATP-binding</keyword>
<dbReference type="Pfam" id="PF08299">
    <property type="entry name" value="Bac_DnaA_C"/>
    <property type="match status" value="1"/>
</dbReference>
<evidence type="ECO:0000256" key="8">
    <source>
        <dbReference type="NCBIfam" id="TIGR00362"/>
    </source>
</evidence>
<dbReference type="Gene3D" id="1.10.8.60">
    <property type="match status" value="1"/>
</dbReference>
<accession>A0A1F8BGU5</accession>
<feature type="non-terminal residue" evidence="12">
    <location>
        <position position="1"/>
    </location>
</feature>
<dbReference type="InterPro" id="IPR020591">
    <property type="entry name" value="Chromosome_initiator_DnaA-like"/>
</dbReference>
<dbReference type="CDD" id="cd00009">
    <property type="entry name" value="AAA"/>
    <property type="match status" value="1"/>
</dbReference>
<organism evidence="12 13">
    <name type="scientific">Candidatus Woesebacteria bacterium RIFCSPLOWO2_01_FULL_39_14</name>
    <dbReference type="NCBI Taxonomy" id="1802518"/>
    <lineage>
        <taxon>Bacteria</taxon>
        <taxon>Candidatus Woeseibacteriota</taxon>
    </lineage>
</organism>